<evidence type="ECO:0000313" key="2">
    <source>
        <dbReference type="Proteomes" id="UP001279734"/>
    </source>
</evidence>
<gene>
    <name evidence="1" type="ORF">Nepgr_002701</name>
</gene>
<name>A0AAD3PA89_NEPGR</name>
<accession>A0AAD3PA89</accession>
<dbReference type="EMBL" id="BSYO01000002">
    <property type="protein sequence ID" value="GMH00862.1"/>
    <property type="molecule type" value="Genomic_DNA"/>
</dbReference>
<keyword evidence="2" id="KW-1185">Reference proteome</keyword>
<protein>
    <submittedName>
        <fullName evidence="1">Uncharacterized protein</fullName>
    </submittedName>
</protein>
<dbReference type="Proteomes" id="UP001279734">
    <property type="component" value="Unassembled WGS sequence"/>
</dbReference>
<evidence type="ECO:0000313" key="1">
    <source>
        <dbReference type="EMBL" id="GMH00862.1"/>
    </source>
</evidence>
<dbReference type="AlphaFoldDB" id="A0AAD3PA89"/>
<proteinExistence type="predicted"/>
<comment type="caution">
    <text evidence="1">The sequence shown here is derived from an EMBL/GenBank/DDBJ whole genome shotgun (WGS) entry which is preliminary data.</text>
</comment>
<reference evidence="1" key="1">
    <citation type="submission" date="2023-05" db="EMBL/GenBank/DDBJ databases">
        <title>Nepenthes gracilis genome sequencing.</title>
        <authorList>
            <person name="Fukushima K."/>
        </authorList>
    </citation>
    <scope>NUCLEOTIDE SEQUENCE</scope>
    <source>
        <strain evidence="1">SING2019-196</strain>
    </source>
</reference>
<organism evidence="1 2">
    <name type="scientific">Nepenthes gracilis</name>
    <name type="common">Slender pitcher plant</name>
    <dbReference type="NCBI Taxonomy" id="150966"/>
    <lineage>
        <taxon>Eukaryota</taxon>
        <taxon>Viridiplantae</taxon>
        <taxon>Streptophyta</taxon>
        <taxon>Embryophyta</taxon>
        <taxon>Tracheophyta</taxon>
        <taxon>Spermatophyta</taxon>
        <taxon>Magnoliopsida</taxon>
        <taxon>eudicotyledons</taxon>
        <taxon>Gunneridae</taxon>
        <taxon>Pentapetalae</taxon>
        <taxon>Caryophyllales</taxon>
        <taxon>Nepenthaceae</taxon>
        <taxon>Nepenthes</taxon>
    </lineage>
</organism>
<sequence>MADFAVPVLLENWLQHADVAILAVLGSAEVDCSLVGLELPANVDCQFRFQPDEGRSICLTYHSLSWPWLGKLIRLRVCFPDVALLTWRPSCTEILAVLLIRIS</sequence>